<keyword evidence="2" id="KW-0238">DNA-binding</keyword>
<name>A0A5K8A1K0_9BACT</name>
<dbReference type="PANTHER" id="PTHR30349">
    <property type="entry name" value="PHAGE INTEGRASE-RELATED"/>
    <property type="match status" value="1"/>
</dbReference>
<evidence type="ECO:0000313" key="5">
    <source>
        <dbReference type="EMBL" id="BBO86183.1"/>
    </source>
</evidence>
<dbReference type="InterPro" id="IPR050090">
    <property type="entry name" value="Tyrosine_recombinase_XerCD"/>
</dbReference>
<evidence type="ECO:0000313" key="6">
    <source>
        <dbReference type="EMBL" id="BBO86254.1"/>
    </source>
</evidence>
<dbReference type="AlphaFoldDB" id="A0A5K8A1K0"/>
<dbReference type="GO" id="GO:0003677">
    <property type="term" value="F:DNA binding"/>
    <property type="evidence" value="ECO:0007669"/>
    <property type="project" value="UniProtKB-KW"/>
</dbReference>
<dbReference type="EMBL" id="AP021876">
    <property type="protein sequence ID" value="BBO86254.1"/>
    <property type="molecule type" value="Genomic_DNA"/>
</dbReference>
<dbReference type="RefSeq" id="WP_155325554.1">
    <property type="nucleotide sequence ID" value="NZ_AP021876.1"/>
</dbReference>
<dbReference type="PANTHER" id="PTHR30349:SF41">
    <property type="entry name" value="INTEGRASE_RECOMBINASE PROTEIN MJ0367-RELATED"/>
    <property type="match status" value="1"/>
</dbReference>
<protein>
    <submittedName>
        <fullName evidence="6">Integrase</fullName>
    </submittedName>
</protein>
<proteinExistence type="inferred from homology"/>
<accession>A0A5K8A1K0</accession>
<organism evidence="6 7">
    <name type="scientific">Desulfosarcina ovata subsp. sediminis</name>
    <dbReference type="NCBI Taxonomy" id="885957"/>
    <lineage>
        <taxon>Bacteria</taxon>
        <taxon>Pseudomonadati</taxon>
        <taxon>Thermodesulfobacteriota</taxon>
        <taxon>Desulfobacteria</taxon>
        <taxon>Desulfobacterales</taxon>
        <taxon>Desulfosarcinaceae</taxon>
        <taxon>Desulfosarcina</taxon>
    </lineage>
</organism>
<dbReference type="SUPFAM" id="SSF56349">
    <property type="entry name" value="DNA breaking-rejoining enzymes"/>
    <property type="match status" value="1"/>
</dbReference>
<dbReference type="InterPro" id="IPR002104">
    <property type="entry name" value="Integrase_catalytic"/>
</dbReference>
<dbReference type="GO" id="GO:0015074">
    <property type="term" value="P:DNA integration"/>
    <property type="evidence" value="ECO:0007669"/>
    <property type="project" value="InterPro"/>
</dbReference>
<comment type="similarity">
    <text evidence="1">Belongs to the 'phage' integrase family.</text>
</comment>
<keyword evidence="3" id="KW-0233">DNA recombination</keyword>
<dbReference type="GO" id="GO:0006310">
    <property type="term" value="P:DNA recombination"/>
    <property type="evidence" value="ECO:0007669"/>
    <property type="project" value="UniProtKB-KW"/>
</dbReference>
<evidence type="ECO:0000259" key="4">
    <source>
        <dbReference type="PROSITE" id="PS51898"/>
    </source>
</evidence>
<evidence type="ECO:0000256" key="3">
    <source>
        <dbReference type="ARBA" id="ARBA00023172"/>
    </source>
</evidence>
<dbReference type="InterPro" id="IPR011010">
    <property type="entry name" value="DNA_brk_join_enz"/>
</dbReference>
<reference evidence="6 7" key="1">
    <citation type="submission" date="2019-11" db="EMBL/GenBank/DDBJ databases">
        <title>Comparative genomics of hydrocarbon-degrading Desulfosarcina strains.</title>
        <authorList>
            <person name="Watanabe M."/>
            <person name="Kojima H."/>
            <person name="Fukui M."/>
        </authorList>
    </citation>
    <scope>NUCLEOTIDE SEQUENCE [LARGE SCALE GENOMIC DNA]</scope>
    <source>
        <strain evidence="6 7">28bB2T</strain>
    </source>
</reference>
<dbReference type="KEGG" id="dov:DSCO28_68200"/>
<dbReference type="InterPro" id="IPR013762">
    <property type="entry name" value="Integrase-like_cat_sf"/>
</dbReference>
<dbReference type="KEGG" id="dov:DSCO28_67490"/>
<feature type="domain" description="Tyr recombinase" evidence="4">
    <location>
        <begin position="98"/>
        <end position="301"/>
    </location>
</feature>
<dbReference type="EMBL" id="AP021876">
    <property type="protein sequence ID" value="BBO86183.1"/>
    <property type="molecule type" value="Genomic_DNA"/>
</dbReference>
<evidence type="ECO:0000256" key="1">
    <source>
        <dbReference type="ARBA" id="ARBA00008857"/>
    </source>
</evidence>
<dbReference type="Gene3D" id="1.10.443.10">
    <property type="entry name" value="Intergrase catalytic core"/>
    <property type="match status" value="1"/>
</dbReference>
<evidence type="ECO:0000313" key="7">
    <source>
        <dbReference type="Proteomes" id="UP000425960"/>
    </source>
</evidence>
<sequence>MTLNEAVNAYITMKRSLGAVFSADTRILRSFTRALGDIPLDTINPQAIYVFCRGSGPPTRWWERKHQTLRGFFTFLVTRGYLSASPLPEPAPRIPRSFEPYIYSRDELQRLLEATKILADKHSPLQHTTFRILLLVLYGAGLRPSEGLRLRCCDVNLDECVLAVWDTKFFKSRLVPIGKTLAAALFTYYKSRQHLPMPAGTHSAFFTARTGNPITLNKLEKVFARLRQHAGIQSPPGARWQPRLHDLRHSFALHRLIAWYREGADVQAHLPLLSTYLGHVNISGTQTYLTMTHELLAEASKRFECYTAIGVKEQSNV</sequence>
<evidence type="ECO:0000256" key="2">
    <source>
        <dbReference type="ARBA" id="ARBA00023125"/>
    </source>
</evidence>
<dbReference type="Proteomes" id="UP000425960">
    <property type="component" value="Chromosome"/>
</dbReference>
<dbReference type="Pfam" id="PF00589">
    <property type="entry name" value="Phage_integrase"/>
    <property type="match status" value="1"/>
</dbReference>
<gene>
    <name evidence="5" type="ORF">DSCO28_67490</name>
    <name evidence="6" type="ORF">DSCO28_68200</name>
</gene>
<dbReference type="PROSITE" id="PS51898">
    <property type="entry name" value="TYR_RECOMBINASE"/>
    <property type="match status" value="1"/>
</dbReference>